<keyword evidence="1" id="KW-0732">Signal</keyword>
<reference evidence="2 3" key="1">
    <citation type="submission" date="2016-11" db="EMBL/GenBank/DDBJ databases">
        <title>Trade-off between light-utilization and light-protection in marine flavobacteria.</title>
        <authorList>
            <person name="Kumagai Y."/>
        </authorList>
    </citation>
    <scope>NUCLEOTIDE SEQUENCE [LARGE SCALE GENOMIC DNA]</scope>
    <source>
        <strain evidence="2 3">NBRC 107125</strain>
    </source>
</reference>
<dbReference type="InterPro" id="IPR010870">
    <property type="entry name" value="Porin_O/P"/>
</dbReference>
<gene>
    <name evidence="2" type="ORF">BST96_15990</name>
</gene>
<evidence type="ECO:0000256" key="1">
    <source>
        <dbReference type="SAM" id="SignalP"/>
    </source>
</evidence>
<dbReference type="SUPFAM" id="SSF56935">
    <property type="entry name" value="Porins"/>
    <property type="match status" value="1"/>
</dbReference>
<feature type="chain" id="PRO_5012530463" description="Porin" evidence="1">
    <location>
        <begin position="21"/>
        <end position="389"/>
    </location>
</feature>
<dbReference type="KEGG" id="osg:BST96_15990"/>
<dbReference type="Pfam" id="PF07396">
    <property type="entry name" value="Porin_O_P"/>
    <property type="match status" value="2"/>
</dbReference>
<evidence type="ECO:0000313" key="2">
    <source>
        <dbReference type="EMBL" id="ARN75478.1"/>
    </source>
</evidence>
<dbReference type="OrthoDB" id="5442696at2"/>
<dbReference type="Proteomes" id="UP000193450">
    <property type="component" value="Chromosome"/>
</dbReference>
<name>A0A1X9NBQ2_9GAMM</name>
<protein>
    <recommendedName>
        <fullName evidence="4">Porin</fullName>
    </recommendedName>
</protein>
<dbReference type="Gene3D" id="2.40.160.10">
    <property type="entry name" value="Porin"/>
    <property type="match status" value="1"/>
</dbReference>
<sequence>MILKYALLLLCLVTIPPAFAEQPAAVEFYYKDQISHIKTRDGNVYLKPELRVQSRFSTPFETNPTSLEGLDEESSSFEINRARFKVGGHAVKPWLKIKFEYDLKNSTLLDARITLAQYEAFQFRFGRMKAHYNPERVTSSKDMTLAERSMVNDYFTLDRQQGVSLLGRLDKGGTLDSNYWIDVFNGTGRTEGNDNTNVMLVGRYQWNLLGEKLDTAMSDLARRQQPAAYIAVAASENSSRYSGFNSDGGRQLPGFVDYGLDDQYDIEQWMLDGKYHYNGFSLQGEYHQKDVEDTVTDNTTAMRGWFIQSGFFPSSWLPSVPPQLELTARYATVDTDNDGTELSETLLGMNWYFFGHRNKITADIGQYEVDEPLSRGDELRFRLQYDLSF</sequence>
<dbReference type="RefSeq" id="WP_085759655.1">
    <property type="nucleotide sequence ID" value="NZ_CP019343.1"/>
</dbReference>
<evidence type="ECO:0000313" key="3">
    <source>
        <dbReference type="Proteomes" id="UP000193450"/>
    </source>
</evidence>
<dbReference type="AlphaFoldDB" id="A0A1X9NBQ2"/>
<dbReference type="InterPro" id="IPR023614">
    <property type="entry name" value="Porin_dom_sf"/>
</dbReference>
<accession>A0A1X9NBQ2</accession>
<organism evidence="2 3">
    <name type="scientific">Oceanicoccus sagamiensis</name>
    <dbReference type="NCBI Taxonomy" id="716816"/>
    <lineage>
        <taxon>Bacteria</taxon>
        <taxon>Pseudomonadati</taxon>
        <taxon>Pseudomonadota</taxon>
        <taxon>Gammaproteobacteria</taxon>
        <taxon>Cellvibrionales</taxon>
        <taxon>Spongiibacteraceae</taxon>
        <taxon>Oceanicoccus</taxon>
    </lineage>
</organism>
<keyword evidence="3" id="KW-1185">Reference proteome</keyword>
<feature type="signal peptide" evidence="1">
    <location>
        <begin position="1"/>
        <end position="20"/>
    </location>
</feature>
<dbReference type="EMBL" id="CP019343">
    <property type="protein sequence ID" value="ARN75478.1"/>
    <property type="molecule type" value="Genomic_DNA"/>
</dbReference>
<proteinExistence type="predicted"/>
<evidence type="ECO:0008006" key="4">
    <source>
        <dbReference type="Google" id="ProtNLM"/>
    </source>
</evidence>